<gene>
    <name evidence="7" type="primary">lptG</name>
    <name evidence="7" type="ORF">ACFO5Q_04040</name>
</gene>
<dbReference type="Pfam" id="PF03739">
    <property type="entry name" value="LptF_LptG"/>
    <property type="match status" value="1"/>
</dbReference>
<evidence type="ECO:0000256" key="5">
    <source>
        <dbReference type="ARBA" id="ARBA00023136"/>
    </source>
</evidence>
<dbReference type="Proteomes" id="UP001595776">
    <property type="component" value="Unassembled WGS sequence"/>
</dbReference>
<proteinExistence type="predicted"/>
<evidence type="ECO:0000256" key="2">
    <source>
        <dbReference type="ARBA" id="ARBA00022475"/>
    </source>
</evidence>
<dbReference type="PANTHER" id="PTHR33529">
    <property type="entry name" value="SLR0882 PROTEIN-RELATED"/>
    <property type="match status" value="1"/>
</dbReference>
<feature type="transmembrane region" description="Helical" evidence="6">
    <location>
        <begin position="350"/>
        <end position="368"/>
    </location>
</feature>
<feature type="transmembrane region" description="Helical" evidence="6">
    <location>
        <begin position="316"/>
        <end position="338"/>
    </location>
</feature>
<dbReference type="EMBL" id="JBHSCR010000002">
    <property type="protein sequence ID" value="MFC4347006.1"/>
    <property type="molecule type" value="Genomic_DNA"/>
</dbReference>
<name>A0ABV8U8C3_9PROT</name>
<protein>
    <submittedName>
        <fullName evidence="7">LPS export ABC transporter permease LptG</fullName>
    </submittedName>
</protein>
<reference evidence="8" key="1">
    <citation type="journal article" date="2019" name="Int. J. Syst. Evol. Microbiol.">
        <title>The Global Catalogue of Microorganisms (GCM) 10K type strain sequencing project: providing services to taxonomists for standard genome sequencing and annotation.</title>
        <authorList>
            <consortium name="The Broad Institute Genomics Platform"/>
            <consortium name="The Broad Institute Genome Sequencing Center for Infectious Disease"/>
            <person name="Wu L."/>
            <person name="Ma J."/>
        </authorList>
    </citation>
    <scope>NUCLEOTIDE SEQUENCE [LARGE SCALE GENOMIC DNA]</scope>
    <source>
        <strain evidence="8">CGMCC 1.15304</strain>
    </source>
</reference>
<keyword evidence="8" id="KW-1185">Reference proteome</keyword>
<dbReference type="NCBIfam" id="TIGR04408">
    <property type="entry name" value="LptG_lptG"/>
    <property type="match status" value="1"/>
</dbReference>
<evidence type="ECO:0000256" key="1">
    <source>
        <dbReference type="ARBA" id="ARBA00004651"/>
    </source>
</evidence>
<accession>A0ABV8U8C3</accession>
<keyword evidence="5 6" id="KW-0472">Membrane</keyword>
<keyword evidence="2" id="KW-1003">Cell membrane</keyword>
<dbReference type="InterPro" id="IPR005495">
    <property type="entry name" value="LptG/LptF_permease"/>
</dbReference>
<feature type="transmembrane region" description="Helical" evidence="6">
    <location>
        <begin position="290"/>
        <end position="309"/>
    </location>
</feature>
<dbReference type="RefSeq" id="WP_068147495.1">
    <property type="nucleotide sequence ID" value="NZ_JBHSCR010000002.1"/>
</dbReference>
<keyword evidence="4 6" id="KW-1133">Transmembrane helix</keyword>
<feature type="transmembrane region" description="Helical" evidence="6">
    <location>
        <begin position="73"/>
        <end position="92"/>
    </location>
</feature>
<keyword evidence="3 6" id="KW-0812">Transmembrane</keyword>
<evidence type="ECO:0000256" key="4">
    <source>
        <dbReference type="ARBA" id="ARBA00022989"/>
    </source>
</evidence>
<evidence type="ECO:0000313" key="7">
    <source>
        <dbReference type="EMBL" id="MFC4347006.1"/>
    </source>
</evidence>
<organism evidence="7 8">
    <name type="scientific">Kordiimonas lipolytica</name>
    <dbReference type="NCBI Taxonomy" id="1662421"/>
    <lineage>
        <taxon>Bacteria</taxon>
        <taxon>Pseudomonadati</taxon>
        <taxon>Pseudomonadota</taxon>
        <taxon>Alphaproteobacteria</taxon>
        <taxon>Kordiimonadales</taxon>
        <taxon>Kordiimonadaceae</taxon>
        <taxon>Kordiimonas</taxon>
    </lineage>
</organism>
<dbReference type="InterPro" id="IPR030923">
    <property type="entry name" value="LptG"/>
</dbReference>
<comment type="caution">
    <text evidence="7">The sequence shown here is derived from an EMBL/GenBank/DDBJ whole genome shotgun (WGS) entry which is preliminary data.</text>
</comment>
<comment type="subcellular location">
    <subcellularLocation>
        <location evidence="1">Cell membrane</location>
        <topology evidence="1">Multi-pass membrane protein</topology>
    </subcellularLocation>
</comment>
<evidence type="ECO:0000256" key="3">
    <source>
        <dbReference type="ARBA" id="ARBA00022692"/>
    </source>
</evidence>
<feature type="transmembrane region" description="Helical" evidence="6">
    <location>
        <begin position="113"/>
        <end position="131"/>
    </location>
</feature>
<sequence>MLDRRTLRRLFVPSRTLARYMVRMHLGRFFGILIGLTAVLQMLDLLATSDEIMAAEGANWVSLLSYVSMRAPQLISQFVPFTALLATLLTLATLNQHSEVVVMKASGLSAHRILLPLGIASFIIAASHFLFNETVVVKANADLEYWQDNGYAVDLPPSAGPSGRVWIKEHKTVVLVEAVSQIRNRVVLDKVSLFERDDKGKLEAMVHADFAWYQDGRWTLHEVRRFDAGTHEMTIHPSQPWDLETRPERFQALTVKPDHVSFPKLWQSMQELKKDGLPTARLMASFLQKMAGPASSLLMPLLAAVAAFGVHRAGNLVIRVVFGMALGFSFFVADNFMLAMGEFGVAPPFLAAWAPFFLFLVVGYAVIFHTEEGRLPRKAKKLQEKPIAGE</sequence>
<dbReference type="PANTHER" id="PTHR33529:SF2">
    <property type="entry name" value="LIPOPOLYSACCHARIDE EXPORT SYSTEM PERMEASE PROTEIN LPTG"/>
    <property type="match status" value="1"/>
</dbReference>
<evidence type="ECO:0000256" key="6">
    <source>
        <dbReference type="SAM" id="Phobius"/>
    </source>
</evidence>
<evidence type="ECO:0000313" key="8">
    <source>
        <dbReference type="Proteomes" id="UP001595776"/>
    </source>
</evidence>